<reference evidence="4 5" key="1">
    <citation type="submission" date="2024-02" db="EMBL/GenBank/DDBJ databases">
        <title>A draft genome for the cacao thread blight pathogen Marasmius crinis-equi.</title>
        <authorList>
            <person name="Cohen S.P."/>
            <person name="Baruah I.K."/>
            <person name="Amoako-Attah I."/>
            <person name="Bukari Y."/>
            <person name="Meinhardt L.W."/>
            <person name="Bailey B.A."/>
        </authorList>
    </citation>
    <scope>NUCLEOTIDE SEQUENCE [LARGE SCALE GENOMIC DNA]</scope>
    <source>
        <strain evidence="4 5">GH-76</strain>
    </source>
</reference>
<feature type="compositionally biased region" description="Low complexity" evidence="1">
    <location>
        <begin position="1"/>
        <end position="16"/>
    </location>
</feature>
<comment type="caution">
    <text evidence="4">The sequence shown here is derived from an EMBL/GenBank/DDBJ whole genome shotgun (WGS) entry which is preliminary data.</text>
</comment>
<accession>A0ABR3FRJ4</accession>
<evidence type="ECO:0000313" key="5">
    <source>
        <dbReference type="Proteomes" id="UP001465976"/>
    </source>
</evidence>
<keyword evidence="2" id="KW-1133">Transmembrane helix</keyword>
<dbReference type="InterPro" id="IPR045338">
    <property type="entry name" value="DUF6535"/>
</dbReference>
<evidence type="ECO:0000259" key="3">
    <source>
        <dbReference type="Pfam" id="PF20153"/>
    </source>
</evidence>
<feature type="region of interest" description="Disordered" evidence="1">
    <location>
        <begin position="68"/>
        <end position="133"/>
    </location>
</feature>
<protein>
    <recommendedName>
        <fullName evidence="3">DUF6535 domain-containing protein</fullName>
    </recommendedName>
</protein>
<evidence type="ECO:0000256" key="1">
    <source>
        <dbReference type="SAM" id="MobiDB-lite"/>
    </source>
</evidence>
<feature type="transmembrane region" description="Helical" evidence="2">
    <location>
        <begin position="168"/>
        <end position="187"/>
    </location>
</feature>
<feature type="region of interest" description="Disordered" evidence="1">
    <location>
        <begin position="1"/>
        <end position="47"/>
    </location>
</feature>
<feature type="transmembrane region" description="Helical" evidence="2">
    <location>
        <begin position="290"/>
        <end position="317"/>
    </location>
</feature>
<feature type="compositionally biased region" description="Polar residues" evidence="1">
    <location>
        <begin position="110"/>
        <end position="131"/>
    </location>
</feature>
<dbReference type="Pfam" id="PF20153">
    <property type="entry name" value="DUF6535"/>
    <property type="match status" value="1"/>
</dbReference>
<organism evidence="4 5">
    <name type="scientific">Marasmius crinis-equi</name>
    <dbReference type="NCBI Taxonomy" id="585013"/>
    <lineage>
        <taxon>Eukaryota</taxon>
        <taxon>Fungi</taxon>
        <taxon>Dikarya</taxon>
        <taxon>Basidiomycota</taxon>
        <taxon>Agaricomycotina</taxon>
        <taxon>Agaricomycetes</taxon>
        <taxon>Agaricomycetidae</taxon>
        <taxon>Agaricales</taxon>
        <taxon>Marasmiineae</taxon>
        <taxon>Marasmiaceae</taxon>
        <taxon>Marasmius</taxon>
    </lineage>
</organism>
<feature type="transmembrane region" description="Helical" evidence="2">
    <location>
        <begin position="323"/>
        <end position="356"/>
    </location>
</feature>
<feature type="domain" description="DUF6535" evidence="3">
    <location>
        <begin position="152"/>
        <end position="318"/>
    </location>
</feature>
<keyword evidence="5" id="KW-1185">Reference proteome</keyword>
<keyword evidence="2" id="KW-0472">Membrane</keyword>
<gene>
    <name evidence="4" type="ORF">V5O48_003930</name>
</gene>
<dbReference type="Proteomes" id="UP001465976">
    <property type="component" value="Unassembled WGS sequence"/>
</dbReference>
<name>A0ABR3FRJ4_9AGAR</name>
<evidence type="ECO:0000256" key="2">
    <source>
        <dbReference type="SAM" id="Phobius"/>
    </source>
</evidence>
<proteinExistence type="predicted"/>
<feature type="transmembrane region" description="Helical" evidence="2">
    <location>
        <begin position="235"/>
        <end position="254"/>
    </location>
</feature>
<keyword evidence="2" id="KW-0812">Transmembrane</keyword>
<evidence type="ECO:0000313" key="4">
    <source>
        <dbReference type="EMBL" id="KAL0578068.1"/>
    </source>
</evidence>
<dbReference type="EMBL" id="JBAHYK010000121">
    <property type="protein sequence ID" value="KAL0578068.1"/>
    <property type="molecule type" value="Genomic_DNA"/>
</dbReference>
<feature type="compositionally biased region" description="Polar residues" evidence="1">
    <location>
        <begin position="19"/>
        <end position="37"/>
    </location>
</feature>
<sequence>MASTSSPASNTSTNHSGENKVSQKTQPVAPQNQSPFIPTSERRLVDHNKTDVTHYNYKGGQTAVMTGGVMLGLGPTTTKSAPPTPAPTRNGQNEGGAKTALARGKGSYNAGGNTPASATTSRDTPGWTSGNPLHYTLDNEPKSDVFERCYGAASDFDKKFVEKCERDIDALLVFAGLFSAVVTTFVVDTYHDLSPDSQDQIVNLLEKLVANSQQSPATPDLETFTPEQTSIRVNIFFFLSLITSLSGALLAILCKQWLQEYIRDYPPHVGDKQRLATRQSRYLGLHEWRVPGLVAFIPLFLEVATVLFFVGLVDLLWSIHHTVAIIMMVPIIISLLFVVVTALLPPIFLLAVWLTVKGREIASRMGQCPYKTPLGWTIIRVLTTRKLPFIRRMLPARPKAGSVGTRTSTDDTVKDGIAFTRMLNWTTYDIKFGNGDLRNEMLAKAITWIYPFIPSGDYAKCLGELEADTAYTAFHHLRPFLKVVRGISPPKRELPLDTLDRFFEYAKKENLLPDEVRKDIIVISSVLYRRNAPNKNKINHCLERCVRITNSLSSGKAEGIPEPEDICREITELIVYLVNACGTYRLNNDLFHQVDKIKETLGGETESNPIKVALEPQRQFPSDHLPYAVPRTDSSAAW</sequence>